<accession>A0AAJ0UI37</accession>
<dbReference type="AlphaFoldDB" id="A0AAJ0UI37"/>
<name>A0AAJ0UI37_HALSE</name>
<keyword evidence="1" id="KW-0472">Membrane</keyword>
<protein>
    <recommendedName>
        <fullName evidence="4">Glutamate-ammonia-ligase adenylyltransferase</fullName>
    </recommendedName>
</protein>
<dbReference type="RefSeq" id="WP_201245965.1">
    <property type="nucleotide sequence ID" value="NZ_NHSF01000059.1"/>
</dbReference>
<evidence type="ECO:0008006" key="4">
    <source>
        <dbReference type="Google" id="ProtNLM"/>
    </source>
</evidence>
<reference evidence="2" key="1">
    <citation type="submission" date="2017-05" db="EMBL/GenBank/DDBJ databases">
        <authorList>
            <person name="Imhoff J.F."/>
            <person name="Rahn T."/>
            <person name="Kuenzel S."/>
            <person name="Neulinger S.C."/>
        </authorList>
    </citation>
    <scope>NUCLEOTIDE SEQUENCE</scope>
    <source>
        <strain evidence="2">DSM 4395</strain>
    </source>
</reference>
<dbReference type="EMBL" id="NHSF01000059">
    <property type="protein sequence ID" value="MBK5931160.1"/>
    <property type="molecule type" value="Genomic_DNA"/>
</dbReference>
<reference evidence="2" key="2">
    <citation type="journal article" date="2020" name="Microorganisms">
        <title>Osmotic Adaptation and Compatible Solute Biosynthesis of Phototrophic Bacteria as Revealed from Genome Analyses.</title>
        <authorList>
            <person name="Imhoff J.F."/>
            <person name="Rahn T."/>
            <person name="Kunzel S."/>
            <person name="Keller A."/>
            <person name="Neulinger S.C."/>
        </authorList>
    </citation>
    <scope>NUCLEOTIDE SEQUENCE</scope>
    <source>
        <strain evidence="2">DSM 4395</strain>
    </source>
</reference>
<evidence type="ECO:0000313" key="2">
    <source>
        <dbReference type="EMBL" id="MBK5931160.1"/>
    </source>
</evidence>
<keyword evidence="3" id="KW-1185">Reference proteome</keyword>
<sequence length="141" mass="15905">MDKFTRNYSIVLGIVVIALAAWWLSSIWQPAVWEINEVLEADAELADYPYQFRVKRLEEGVATLSTPRNVQVPAYRFLEVIHPELAGLAQDDPKVIAAQQDLVDHQKRTQGLVSSQPGVDRVEWELDVQWLADHGVQVNGG</sequence>
<organism evidence="2 3">
    <name type="scientific">Halochromatium salexigens</name>
    <name type="common">Chromatium salexigens</name>
    <dbReference type="NCBI Taxonomy" id="49447"/>
    <lineage>
        <taxon>Bacteria</taxon>
        <taxon>Pseudomonadati</taxon>
        <taxon>Pseudomonadota</taxon>
        <taxon>Gammaproteobacteria</taxon>
        <taxon>Chromatiales</taxon>
        <taxon>Chromatiaceae</taxon>
        <taxon>Halochromatium</taxon>
    </lineage>
</organism>
<evidence type="ECO:0000313" key="3">
    <source>
        <dbReference type="Proteomes" id="UP001296967"/>
    </source>
</evidence>
<keyword evidence="1" id="KW-1133">Transmembrane helix</keyword>
<evidence type="ECO:0000256" key="1">
    <source>
        <dbReference type="SAM" id="Phobius"/>
    </source>
</evidence>
<comment type="caution">
    <text evidence="2">The sequence shown here is derived from an EMBL/GenBank/DDBJ whole genome shotgun (WGS) entry which is preliminary data.</text>
</comment>
<keyword evidence="1" id="KW-0812">Transmembrane</keyword>
<feature type="transmembrane region" description="Helical" evidence="1">
    <location>
        <begin position="7"/>
        <end position="25"/>
    </location>
</feature>
<gene>
    <name evidence="2" type="ORF">CCR82_11645</name>
</gene>
<proteinExistence type="predicted"/>
<dbReference type="Proteomes" id="UP001296967">
    <property type="component" value="Unassembled WGS sequence"/>
</dbReference>